<evidence type="ECO:0000313" key="3">
    <source>
        <dbReference type="Proteomes" id="UP000479710"/>
    </source>
</evidence>
<organism evidence="2 3">
    <name type="scientific">Oryza meyeriana var. granulata</name>
    <dbReference type="NCBI Taxonomy" id="110450"/>
    <lineage>
        <taxon>Eukaryota</taxon>
        <taxon>Viridiplantae</taxon>
        <taxon>Streptophyta</taxon>
        <taxon>Embryophyta</taxon>
        <taxon>Tracheophyta</taxon>
        <taxon>Spermatophyta</taxon>
        <taxon>Magnoliopsida</taxon>
        <taxon>Liliopsida</taxon>
        <taxon>Poales</taxon>
        <taxon>Poaceae</taxon>
        <taxon>BOP clade</taxon>
        <taxon>Oryzoideae</taxon>
        <taxon>Oryzeae</taxon>
        <taxon>Oryzinae</taxon>
        <taxon>Oryza</taxon>
        <taxon>Oryza meyeriana</taxon>
    </lineage>
</organism>
<keyword evidence="3" id="KW-1185">Reference proteome</keyword>
<sequence>MTATVTPCTRSSTSPSPSSSSSATPMPRCLQWTQRPAAPPAATAPSLPPASTGTHTVGGLHCGKWLRRTGEQRQGGGTGSTDRCTGPYRLTSTASSTSIDVDDTLVDGGDSSMEESSSSAVTGTSAGQRSGGHGDCWRWPASYS</sequence>
<proteinExistence type="predicted"/>
<evidence type="ECO:0000256" key="1">
    <source>
        <dbReference type="SAM" id="MobiDB-lite"/>
    </source>
</evidence>
<feature type="compositionally biased region" description="Low complexity" evidence="1">
    <location>
        <begin position="40"/>
        <end position="52"/>
    </location>
</feature>
<dbReference type="AlphaFoldDB" id="A0A6G1ECZ2"/>
<name>A0A6G1ECZ2_9ORYZ</name>
<protein>
    <submittedName>
        <fullName evidence="2">Uncharacterized protein</fullName>
    </submittedName>
</protein>
<feature type="compositionally biased region" description="Low complexity" evidence="1">
    <location>
        <begin position="114"/>
        <end position="127"/>
    </location>
</feature>
<feature type="compositionally biased region" description="Polar residues" evidence="1">
    <location>
        <begin position="90"/>
        <end position="99"/>
    </location>
</feature>
<accession>A0A6G1ECZ2</accession>
<feature type="region of interest" description="Disordered" evidence="1">
    <location>
        <begin position="1"/>
        <end position="144"/>
    </location>
</feature>
<dbReference type="EMBL" id="SPHZ02000003">
    <property type="protein sequence ID" value="KAF0922985.1"/>
    <property type="molecule type" value="Genomic_DNA"/>
</dbReference>
<evidence type="ECO:0000313" key="2">
    <source>
        <dbReference type="EMBL" id="KAF0922985.1"/>
    </source>
</evidence>
<reference evidence="2 3" key="1">
    <citation type="submission" date="2019-11" db="EMBL/GenBank/DDBJ databases">
        <title>Whole genome sequence of Oryza granulata.</title>
        <authorList>
            <person name="Li W."/>
        </authorList>
    </citation>
    <scope>NUCLEOTIDE SEQUENCE [LARGE SCALE GENOMIC DNA]</scope>
    <source>
        <strain evidence="3">cv. Menghai</strain>
        <tissue evidence="2">Leaf</tissue>
    </source>
</reference>
<dbReference type="Proteomes" id="UP000479710">
    <property type="component" value="Unassembled WGS sequence"/>
</dbReference>
<comment type="caution">
    <text evidence="2">The sequence shown here is derived from an EMBL/GenBank/DDBJ whole genome shotgun (WGS) entry which is preliminary data.</text>
</comment>
<gene>
    <name evidence="2" type="ORF">E2562_002195</name>
</gene>
<feature type="compositionally biased region" description="Low complexity" evidence="1">
    <location>
        <begin position="1"/>
        <end position="27"/>
    </location>
</feature>